<accession>A0A9R1ULY2</accession>
<dbReference type="PROSITE" id="PS51897">
    <property type="entry name" value="ANNEXIN_2"/>
    <property type="match status" value="2"/>
</dbReference>
<keyword evidence="5" id="KW-0111">Calcium/phospholipid-binding</keyword>
<organism evidence="7 8">
    <name type="scientific">Lactuca sativa</name>
    <name type="common">Garden lettuce</name>
    <dbReference type="NCBI Taxonomy" id="4236"/>
    <lineage>
        <taxon>Eukaryota</taxon>
        <taxon>Viridiplantae</taxon>
        <taxon>Streptophyta</taxon>
        <taxon>Embryophyta</taxon>
        <taxon>Tracheophyta</taxon>
        <taxon>Spermatophyta</taxon>
        <taxon>Magnoliopsida</taxon>
        <taxon>eudicotyledons</taxon>
        <taxon>Gunneridae</taxon>
        <taxon>Pentapetalae</taxon>
        <taxon>asterids</taxon>
        <taxon>campanulids</taxon>
        <taxon>Asterales</taxon>
        <taxon>Asteraceae</taxon>
        <taxon>Cichorioideae</taxon>
        <taxon>Cichorieae</taxon>
        <taxon>Lactucinae</taxon>
        <taxon>Lactuca</taxon>
    </lineage>
</organism>
<evidence type="ECO:0000256" key="1">
    <source>
        <dbReference type="ARBA" id="ARBA00022723"/>
    </source>
</evidence>
<evidence type="ECO:0000256" key="2">
    <source>
        <dbReference type="ARBA" id="ARBA00022737"/>
    </source>
</evidence>
<dbReference type="GO" id="GO:0001786">
    <property type="term" value="F:phosphatidylserine binding"/>
    <property type="evidence" value="ECO:0000318"/>
    <property type="project" value="GO_Central"/>
</dbReference>
<protein>
    <recommendedName>
        <fullName evidence="9">Annexin</fullName>
    </recommendedName>
</protein>
<dbReference type="GO" id="GO:0009414">
    <property type="term" value="P:response to water deprivation"/>
    <property type="evidence" value="ECO:0000318"/>
    <property type="project" value="GO_Central"/>
</dbReference>
<dbReference type="PANTHER" id="PTHR10502">
    <property type="entry name" value="ANNEXIN"/>
    <property type="match status" value="1"/>
</dbReference>
<dbReference type="AlphaFoldDB" id="A0A9R1ULY2"/>
<evidence type="ECO:0000256" key="6">
    <source>
        <dbReference type="SAM" id="MobiDB-lite"/>
    </source>
</evidence>
<dbReference type="GO" id="GO:0005737">
    <property type="term" value="C:cytoplasm"/>
    <property type="evidence" value="ECO:0000318"/>
    <property type="project" value="GO_Central"/>
</dbReference>
<keyword evidence="1" id="KW-0479">Metal-binding</keyword>
<sequence>MELRERGLIDKQQQIGKSKKATKPMATLQLPQQVPSPAQDSETLRKAFQGCITDEKAVIKVLGHRNAAQRKNIGDTYQELYNQSLIDSLNSKLSGDFGRAVMLWTCKPLERDARILHKVLNSKQIGMNELAIIIEICVTSSPSHWRAIRDCYNSLFESNFHQDMSSDIVPRTFVLNLLRFIMPVRKSLPTVDLDSVNDDTTKLRRAIESKEIYELDFGSIFSWRSFLELKAIFESYHQKYGNPISEDIKDFGDEMLESLVKIMIRCIVSPEKYLAEVIRAALSCPAGIDHDSLTRVIVRRAEIDLMKVREAYLEMNETTLDKAVKCNTSGNYQDFLMVLLGHVGLTMQLTIILQKTRKHIQRAGLLLVYLYKRMLGDKHDVCARLNYGVNQHYIVKNLQEPSGNGCYLLHVEGFSDGLVRDFFSINNKL</sequence>
<dbReference type="Proteomes" id="UP000235145">
    <property type="component" value="Unassembled WGS sequence"/>
</dbReference>
<evidence type="ECO:0000256" key="4">
    <source>
        <dbReference type="ARBA" id="ARBA00023216"/>
    </source>
</evidence>
<dbReference type="GO" id="GO:0009408">
    <property type="term" value="P:response to heat"/>
    <property type="evidence" value="ECO:0000318"/>
    <property type="project" value="GO_Central"/>
</dbReference>
<evidence type="ECO:0008006" key="9">
    <source>
        <dbReference type="Google" id="ProtNLM"/>
    </source>
</evidence>
<dbReference type="GO" id="GO:0005544">
    <property type="term" value="F:calcium-dependent phospholipid binding"/>
    <property type="evidence" value="ECO:0000318"/>
    <property type="project" value="GO_Central"/>
</dbReference>
<dbReference type="GO" id="GO:0009651">
    <property type="term" value="P:response to salt stress"/>
    <property type="evidence" value="ECO:0000318"/>
    <property type="project" value="GO_Central"/>
</dbReference>
<feature type="region of interest" description="Disordered" evidence="6">
    <location>
        <begin position="1"/>
        <end position="25"/>
    </location>
</feature>
<dbReference type="FunFam" id="1.10.220.10:FF:000008">
    <property type="entry name" value="Annexin"/>
    <property type="match status" value="1"/>
</dbReference>
<dbReference type="Pfam" id="PF00191">
    <property type="entry name" value="Annexin"/>
    <property type="match status" value="3"/>
</dbReference>
<dbReference type="GO" id="GO:0005886">
    <property type="term" value="C:plasma membrane"/>
    <property type="evidence" value="ECO:0000318"/>
    <property type="project" value="GO_Central"/>
</dbReference>
<keyword evidence="2" id="KW-0677">Repeat</keyword>
<comment type="caution">
    <text evidence="7">The sequence shown here is derived from an EMBL/GenBank/DDBJ whole genome shotgun (WGS) entry which is preliminary data.</text>
</comment>
<keyword evidence="4" id="KW-0041">Annexin</keyword>
<dbReference type="InterPro" id="IPR018502">
    <property type="entry name" value="Annexin_repeat"/>
</dbReference>
<gene>
    <name evidence="7" type="ORF">LSAT_V11C800435320</name>
</gene>
<dbReference type="Gene3D" id="1.10.220.10">
    <property type="entry name" value="Annexin"/>
    <property type="match status" value="4"/>
</dbReference>
<dbReference type="GO" id="GO:0009409">
    <property type="term" value="P:response to cold"/>
    <property type="evidence" value="ECO:0000318"/>
    <property type="project" value="GO_Central"/>
</dbReference>
<dbReference type="InterPro" id="IPR037104">
    <property type="entry name" value="Annexin_sf"/>
</dbReference>
<dbReference type="GO" id="GO:0005509">
    <property type="term" value="F:calcium ion binding"/>
    <property type="evidence" value="ECO:0007669"/>
    <property type="project" value="InterPro"/>
</dbReference>
<keyword evidence="3" id="KW-0106">Calcium</keyword>
<dbReference type="PRINTS" id="PR00196">
    <property type="entry name" value="ANNEXIN"/>
</dbReference>
<evidence type="ECO:0000256" key="5">
    <source>
        <dbReference type="ARBA" id="ARBA00023302"/>
    </source>
</evidence>
<dbReference type="SUPFAM" id="SSF47874">
    <property type="entry name" value="Annexin"/>
    <property type="match status" value="1"/>
</dbReference>
<keyword evidence="8" id="KW-1185">Reference proteome</keyword>
<evidence type="ECO:0000313" key="8">
    <source>
        <dbReference type="Proteomes" id="UP000235145"/>
    </source>
</evidence>
<dbReference type="FunFam" id="1.10.220.10:FF:000001">
    <property type="entry name" value="Annexin"/>
    <property type="match status" value="1"/>
</dbReference>
<dbReference type="SMART" id="SM00335">
    <property type="entry name" value="ANX"/>
    <property type="match status" value="2"/>
</dbReference>
<dbReference type="PANTHER" id="PTHR10502:SF99">
    <property type="entry name" value="ANNEXIN D3"/>
    <property type="match status" value="1"/>
</dbReference>
<evidence type="ECO:0000256" key="3">
    <source>
        <dbReference type="ARBA" id="ARBA00022837"/>
    </source>
</evidence>
<evidence type="ECO:0000313" key="7">
    <source>
        <dbReference type="EMBL" id="KAJ0189875.1"/>
    </source>
</evidence>
<reference evidence="7 8" key="1">
    <citation type="journal article" date="2017" name="Nat. Commun.">
        <title>Genome assembly with in vitro proximity ligation data and whole-genome triplication in lettuce.</title>
        <authorList>
            <person name="Reyes-Chin-Wo S."/>
            <person name="Wang Z."/>
            <person name="Yang X."/>
            <person name="Kozik A."/>
            <person name="Arikit S."/>
            <person name="Song C."/>
            <person name="Xia L."/>
            <person name="Froenicke L."/>
            <person name="Lavelle D.O."/>
            <person name="Truco M.J."/>
            <person name="Xia R."/>
            <person name="Zhu S."/>
            <person name="Xu C."/>
            <person name="Xu H."/>
            <person name="Xu X."/>
            <person name="Cox K."/>
            <person name="Korf I."/>
            <person name="Meyers B.C."/>
            <person name="Michelmore R.W."/>
        </authorList>
    </citation>
    <scope>NUCLEOTIDE SEQUENCE [LARGE SCALE GENOMIC DNA]</scope>
    <source>
        <strain evidence="8">cv. Salinas</strain>
        <tissue evidence="7">Seedlings</tissue>
    </source>
</reference>
<dbReference type="EMBL" id="NBSK02000008">
    <property type="protein sequence ID" value="KAJ0189875.1"/>
    <property type="molecule type" value="Genomic_DNA"/>
</dbReference>
<dbReference type="InterPro" id="IPR001464">
    <property type="entry name" value="Annexin"/>
</dbReference>
<proteinExistence type="predicted"/>
<name>A0A9R1ULY2_LACSA</name>